<dbReference type="EMBL" id="VCEJ01000002">
    <property type="protein sequence ID" value="TLV02846.1"/>
    <property type="molecule type" value="Genomic_DNA"/>
</dbReference>
<dbReference type="Proteomes" id="UP000306402">
    <property type="component" value="Unassembled WGS sequence"/>
</dbReference>
<evidence type="ECO:0000313" key="2">
    <source>
        <dbReference type="EMBL" id="TLV02846.1"/>
    </source>
</evidence>
<sequence>MPGNLLIEKLRPAKNVFDENIPYHFLHEQEPGLDGELQTVNTLFLTGKECAFKCLMCDLWKNTLDFPTPPGAIVKQIDYALSQLPKADAIKLYNASNFFDPKAVPFSDHAAIAARLQGFSRVIVENHPKLCEQRVVDFAKRLSGRLEVAMGLETIYPESSQQLNKHMTPDDFKRAATFLRNHDMDIRTFVLLNPPYLTDQRENIEWAVKSVQFAFECGADRCTIIPTRSGNGVMELLQAQGHYRPPTLSALEEVFDRCLQHNKGQVFVDTWDIGFLSDCPKCFEARTQRLDRMNLHQQIELPVLCTCH</sequence>
<dbReference type="InterPro" id="IPR058240">
    <property type="entry name" value="rSAM_sf"/>
</dbReference>
<dbReference type="GO" id="GO:0051536">
    <property type="term" value="F:iron-sulfur cluster binding"/>
    <property type="evidence" value="ECO:0007669"/>
    <property type="project" value="InterPro"/>
</dbReference>
<dbReference type="InterPro" id="IPR005909">
    <property type="entry name" value="RaSEA"/>
</dbReference>
<proteinExistence type="predicted"/>
<comment type="caution">
    <text evidence="2">The sequence shown here is derived from an EMBL/GenBank/DDBJ whole genome shotgun (WGS) entry which is preliminary data.</text>
</comment>
<dbReference type="GO" id="GO:0003824">
    <property type="term" value="F:catalytic activity"/>
    <property type="evidence" value="ECO:0007669"/>
    <property type="project" value="InterPro"/>
</dbReference>
<protein>
    <submittedName>
        <fullName evidence="2">Radical SAM protein</fullName>
    </submittedName>
</protein>
<evidence type="ECO:0000259" key="1">
    <source>
        <dbReference type="SMART" id="SM00729"/>
    </source>
</evidence>
<name>A0A5R9L2Q9_9BACT</name>
<dbReference type="OrthoDB" id="4501995at2"/>
<dbReference type="InterPro" id="IPR006638">
    <property type="entry name" value="Elp3/MiaA/NifB-like_rSAM"/>
</dbReference>
<evidence type="ECO:0000313" key="3">
    <source>
        <dbReference type="Proteomes" id="UP000306402"/>
    </source>
</evidence>
<feature type="domain" description="Elp3/MiaA/NifB-like radical SAM core" evidence="1">
    <location>
        <begin position="40"/>
        <end position="257"/>
    </location>
</feature>
<dbReference type="PIRSF" id="PIRSF004954">
    <property type="entry name" value="Radical_SAM"/>
    <property type="match status" value="1"/>
</dbReference>
<dbReference type="RefSeq" id="WP_138364055.1">
    <property type="nucleotide sequence ID" value="NZ_VCEJ01000002.1"/>
</dbReference>
<dbReference type="SUPFAM" id="SSF102114">
    <property type="entry name" value="Radical SAM enzymes"/>
    <property type="match status" value="1"/>
</dbReference>
<dbReference type="SMART" id="SM00729">
    <property type="entry name" value="Elp3"/>
    <property type="match status" value="1"/>
</dbReference>
<gene>
    <name evidence="2" type="ORF">FEN17_04310</name>
</gene>
<accession>A0A5R9L2Q9</accession>
<reference evidence="2 3" key="1">
    <citation type="submission" date="2019-05" db="EMBL/GenBank/DDBJ databases">
        <authorList>
            <person name="Qu J.-H."/>
        </authorList>
    </citation>
    <scope>NUCLEOTIDE SEQUENCE [LARGE SCALE GENOMIC DNA]</scope>
    <source>
        <strain evidence="2 3">T17</strain>
    </source>
</reference>
<dbReference type="AlphaFoldDB" id="A0A5R9L2Q9"/>
<keyword evidence="3" id="KW-1185">Reference proteome</keyword>
<organism evidence="2 3">
    <name type="scientific">Dyadobacter luticola</name>
    <dbReference type="NCBI Taxonomy" id="1979387"/>
    <lineage>
        <taxon>Bacteria</taxon>
        <taxon>Pseudomonadati</taxon>
        <taxon>Bacteroidota</taxon>
        <taxon>Cytophagia</taxon>
        <taxon>Cytophagales</taxon>
        <taxon>Spirosomataceae</taxon>
        <taxon>Dyadobacter</taxon>
    </lineage>
</organism>